<dbReference type="STRING" id="1796616.A4V09_23095"/>
<feature type="transmembrane region" description="Helical" evidence="1">
    <location>
        <begin position="21"/>
        <end position="42"/>
    </location>
</feature>
<keyword evidence="1" id="KW-0812">Transmembrane</keyword>
<accession>A0A1C7IJT7</accession>
<dbReference type="InterPro" id="IPR009577">
    <property type="entry name" value="Sm_multidrug_ex"/>
</dbReference>
<reference evidence="2" key="1">
    <citation type="submission" date="2017-04" db="EMBL/GenBank/DDBJ databases">
        <title>Complete Genome Sequences of Twelve Strains of a Stable Defined Moderately Diverse Mouse Microbiota 2 (sDMDMm2).</title>
        <authorList>
            <person name="Uchimura Y."/>
            <person name="Wyss M."/>
            <person name="Brugiroux S."/>
            <person name="Limenitakis J.P."/>
            <person name="Stecher B."/>
            <person name="McCoy K.D."/>
            <person name="Macpherson A.J."/>
        </authorList>
    </citation>
    <scope>NUCLEOTIDE SEQUENCE</scope>
    <source>
        <strain evidence="2">YL58</strain>
    </source>
</reference>
<feature type="transmembrane region" description="Helical" evidence="1">
    <location>
        <begin position="105"/>
        <end position="127"/>
    </location>
</feature>
<evidence type="ECO:0000256" key="1">
    <source>
        <dbReference type="SAM" id="Phobius"/>
    </source>
</evidence>
<dbReference type="Proteomes" id="UP000092574">
    <property type="component" value="Chromosome"/>
</dbReference>
<evidence type="ECO:0000313" key="3">
    <source>
        <dbReference type="Proteomes" id="UP000092574"/>
    </source>
</evidence>
<dbReference type="AlphaFoldDB" id="A0A1C7IJT7"/>
<gene>
    <name evidence="2" type="ORF">A4V09_23095</name>
</gene>
<protein>
    <submittedName>
        <fullName evidence="2">Small multi-drug export protein</fullName>
    </submittedName>
</protein>
<dbReference type="PANTHER" id="PTHR36007:SF2">
    <property type="entry name" value="TRANSPORT PROTEIN-RELATED"/>
    <property type="match status" value="1"/>
</dbReference>
<keyword evidence="3" id="KW-1185">Reference proteome</keyword>
<sequence length="166" mass="18351">MESVVHWFAENMPSFLTPEAAVFLISMVPILELRGGLLLATVLKIPMLQAVIACILGNIIPIPFILLFIRQIFKWLKKTKVFRPLIEKLEKRAMGKSDKIKKYEFWGLVLFVGIPLPGTGAWTGALIASLLEVDLKKSVPAILLGLCIATIIMCFLGYGALGSVLR</sequence>
<dbReference type="OrthoDB" id="360192at2"/>
<keyword evidence="1" id="KW-1133">Transmembrane helix</keyword>
<dbReference type="KEGG" id="byl:A4V09_23095"/>
<dbReference type="EMBL" id="CP015405">
    <property type="protein sequence ID" value="ANU78382.1"/>
    <property type="molecule type" value="Genomic_DNA"/>
</dbReference>
<name>A0A1C7IJT7_9FIRM</name>
<dbReference type="RefSeq" id="WP_065544465.1">
    <property type="nucleotide sequence ID" value="NZ_CP015405.2"/>
</dbReference>
<feature type="transmembrane region" description="Helical" evidence="1">
    <location>
        <begin position="48"/>
        <end position="69"/>
    </location>
</feature>
<dbReference type="PANTHER" id="PTHR36007">
    <property type="entry name" value="TRANSPORT PROTEIN-RELATED"/>
    <property type="match status" value="1"/>
</dbReference>
<feature type="transmembrane region" description="Helical" evidence="1">
    <location>
        <begin position="139"/>
        <end position="161"/>
    </location>
</feature>
<dbReference type="Pfam" id="PF06695">
    <property type="entry name" value="Sm_multidrug_ex"/>
    <property type="match status" value="1"/>
</dbReference>
<proteinExistence type="predicted"/>
<keyword evidence="1" id="KW-0472">Membrane</keyword>
<evidence type="ECO:0000313" key="2">
    <source>
        <dbReference type="EMBL" id="ANU78382.1"/>
    </source>
</evidence>
<organism evidence="2 3">
    <name type="scientific">Blautia pseudococcoides</name>
    <dbReference type="NCBI Taxonomy" id="1796616"/>
    <lineage>
        <taxon>Bacteria</taxon>
        <taxon>Bacillati</taxon>
        <taxon>Bacillota</taxon>
        <taxon>Clostridia</taxon>
        <taxon>Lachnospirales</taxon>
        <taxon>Lachnospiraceae</taxon>
        <taxon>Blautia</taxon>
    </lineage>
</organism>